<sequence>MEPAYVAILSIIFLFSLYRLRGGRPRQQDQWQDQEQAAAGSHLALPPSRSRECFTEHDVTFANRPRFPSLLLISYDGTTLPTCGYGPHWRNLRRVATVQLLSAHRVRCMSPVISGEVRTMVRRTYRTAAAAPGGAARVELKRRLFEVSLSALMGTIARTKASSAEADADTDTSPEAQEFKKALDEFIPLVDAASVWDLLPVLRWFDVFGARKKIVAAVGRRDAFLRRLIDAERRSLDGGGENDKKSMISVLLSLQKSGAGCVHGYRNHGSVLCSVGPSRLLGADDLPRLGYLQCIVSETLRQYPVVPTLIPHESTADCAVGGHLVPAGTMLLVNVYAIHRDPAAWADPAAFRPERFEGGGAEGRLLMPFGMGRRKCPGETLALRTLGLVLGTLIQCFDWDTVGGAEVDMAEGVGITLPRAVPLEAMCRPRQAMLDVLQKL</sequence>
<organism evidence="8 9">
    <name type="scientific">Setaria italica</name>
    <name type="common">Foxtail millet</name>
    <name type="synonym">Panicum italicum</name>
    <dbReference type="NCBI Taxonomy" id="4555"/>
    <lineage>
        <taxon>Eukaryota</taxon>
        <taxon>Viridiplantae</taxon>
        <taxon>Streptophyta</taxon>
        <taxon>Embryophyta</taxon>
        <taxon>Tracheophyta</taxon>
        <taxon>Spermatophyta</taxon>
        <taxon>Magnoliopsida</taxon>
        <taxon>Liliopsida</taxon>
        <taxon>Poales</taxon>
        <taxon>Poaceae</taxon>
        <taxon>PACMAD clade</taxon>
        <taxon>Panicoideae</taxon>
        <taxon>Panicodae</taxon>
        <taxon>Paniceae</taxon>
        <taxon>Cenchrinae</taxon>
        <taxon>Setaria</taxon>
    </lineage>
</organism>
<dbReference type="SUPFAM" id="SSF48264">
    <property type="entry name" value="Cytochrome P450"/>
    <property type="match status" value="1"/>
</dbReference>
<dbReference type="GO" id="GO:0005506">
    <property type="term" value="F:iron ion binding"/>
    <property type="evidence" value="ECO:0007669"/>
    <property type="project" value="InterPro"/>
</dbReference>
<dbReference type="InParanoid" id="K4AJC2"/>
<dbReference type="Gramene" id="KQK86996">
    <property type="protein sequence ID" value="KQK86996"/>
    <property type="gene ID" value="SETIT_038989mg"/>
</dbReference>
<reference evidence="8" key="2">
    <citation type="submission" date="2018-08" db="UniProtKB">
        <authorList>
            <consortium name="EnsemblPlants"/>
        </authorList>
    </citation>
    <scope>IDENTIFICATION</scope>
    <source>
        <strain evidence="8">Yugu1</strain>
    </source>
</reference>
<name>K4AJC2_SETIT</name>
<feature type="signal peptide" evidence="7">
    <location>
        <begin position="1"/>
        <end position="22"/>
    </location>
</feature>
<dbReference type="OMA" id="VRRTYRT"/>
<dbReference type="EMBL" id="AGNK02005359">
    <property type="status" value="NOT_ANNOTATED_CDS"/>
    <property type="molecule type" value="Genomic_DNA"/>
</dbReference>
<evidence type="ECO:0000313" key="8">
    <source>
        <dbReference type="EnsemblPlants" id="KQK86996"/>
    </source>
</evidence>
<dbReference type="FunFam" id="1.10.630.10:FF:000175">
    <property type="entry name" value="Cytochrome P450 family 81 subfamily D polypeptide 8"/>
    <property type="match status" value="1"/>
</dbReference>
<dbReference type="InterPro" id="IPR036396">
    <property type="entry name" value="Cyt_P450_sf"/>
</dbReference>
<keyword evidence="9" id="KW-1185">Reference proteome</keyword>
<dbReference type="PANTHER" id="PTHR47947:SF53">
    <property type="entry name" value="CYTOCHROME P450"/>
    <property type="match status" value="1"/>
</dbReference>
<dbReference type="HOGENOM" id="CLU_001570_4_0_1"/>
<dbReference type="InterPro" id="IPR002401">
    <property type="entry name" value="Cyt_P450_E_grp-I"/>
</dbReference>
<keyword evidence="6" id="KW-0503">Monooxygenase</keyword>
<dbReference type="InterPro" id="IPR050651">
    <property type="entry name" value="Plant_Cytochrome_P450_Monoox"/>
</dbReference>
<evidence type="ECO:0000256" key="3">
    <source>
        <dbReference type="ARBA" id="ARBA00023002"/>
    </source>
</evidence>
<feature type="chain" id="PRO_5010128974" description="Cytochrome P450" evidence="7">
    <location>
        <begin position="23"/>
        <end position="440"/>
    </location>
</feature>
<accession>K4AJC2</accession>
<evidence type="ECO:0000313" key="9">
    <source>
        <dbReference type="Proteomes" id="UP000004995"/>
    </source>
</evidence>
<dbReference type="InterPro" id="IPR017972">
    <property type="entry name" value="Cyt_P450_CS"/>
</dbReference>
<dbReference type="PRINTS" id="PR00385">
    <property type="entry name" value="P450"/>
</dbReference>
<dbReference type="Pfam" id="PF00067">
    <property type="entry name" value="p450"/>
    <property type="match status" value="2"/>
</dbReference>
<dbReference type="PROSITE" id="PS00086">
    <property type="entry name" value="CYTOCHROME_P450"/>
    <property type="match status" value="1"/>
</dbReference>
<comment type="cofactor">
    <cofactor evidence="5">
        <name>heme</name>
        <dbReference type="ChEBI" id="CHEBI:30413"/>
    </cofactor>
</comment>
<dbReference type="GO" id="GO:0016705">
    <property type="term" value="F:oxidoreductase activity, acting on paired donors, with incorporation or reduction of molecular oxygen"/>
    <property type="evidence" value="ECO:0007669"/>
    <property type="project" value="InterPro"/>
</dbReference>
<dbReference type="EnsemblPlants" id="KQK86996">
    <property type="protein sequence ID" value="KQK86996"/>
    <property type="gene ID" value="SETIT_038989mg"/>
</dbReference>
<evidence type="ECO:0000256" key="6">
    <source>
        <dbReference type="RuleBase" id="RU000461"/>
    </source>
</evidence>
<evidence type="ECO:0000256" key="5">
    <source>
        <dbReference type="PIRSR" id="PIRSR602401-1"/>
    </source>
</evidence>
<protein>
    <recommendedName>
        <fullName evidence="10">Cytochrome P450</fullName>
    </recommendedName>
</protein>
<dbReference type="Gene3D" id="1.10.630.10">
    <property type="entry name" value="Cytochrome P450"/>
    <property type="match status" value="2"/>
</dbReference>
<dbReference type="AlphaFoldDB" id="K4AJC2"/>
<keyword evidence="4 5" id="KW-0408">Iron</keyword>
<dbReference type="eggNOG" id="KOG0156">
    <property type="taxonomic scope" value="Eukaryota"/>
</dbReference>
<dbReference type="STRING" id="4555.K4AJC2"/>
<evidence type="ECO:0008006" key="10">
    <source>
        <dbReference type="Google" id="ProtNLM"/>
    </source>
</evidence>
<evidence type="ECO:0000256" key="1">
    <source>
        <dbReference type="ARBA" id="ARBA00022617"/>
    </source>
</evidence>
<evidence type="ECO:0000256" key="7">
    <source>
        <dbReference type="SAM" id="SignalP"/>
    </source>
</evidence>
<dbReference type="PANTHER" id="PTHR47947">
    <property type="entry name" value="CYTOCHROME P450 82C3-RELATED"/>
    <property type="match status" value="1"/>
</dbReference>
<keyword evidence="7" id="KW-0732">Signal</keyword>
<reference evidence="9" key="1">
    <citation type="journal article" date="2012" name="Nat. Biotechnol.">
        <title>Reference genome sequence of the model plant Setaria.</title>
        <authorList>
            <person name="Bennetzen J.L."/>
            <person name="Schmutz J."/>
            <person name="Wang H."/>
            <person name="Percifield R."/>
            <person name="Hawkins J."/>
            <person name="Pontaroli A.C."/>
            <person name="Estep M."/>
            <person name="Feng L."/>
            <person name="Vaughn J.N."/>
            <person name="Grimwood J."/>
            <person name="Jenkins J."/>
            <person name="Barry K."/>
            <person name="Lindquist E."/>
            <person name="Hellsten U."/>
            <person name="Deshpande S."/>
            <person name="Wang X."/>
            <person name="Wu X."/>
            <person name="Mitros T."/>
            <person name="Triplett J."/>
            <person name="Yang X."/>
            <person name="Ye C.Y."/>
            <person name="Mauro-Herrera M."/>
            <person name="Wang L."/>
            <person name="Li P."/>
            <person name="Sharma M."/>
            <person name="Sharma R."/>
            <person name="Ronald P.C."/>
            <person name="Panaud O."/>
            <person name="Kellogg E.A."/>
            <person name="Brutnell T.P."/>
            <person name="Doust A.N."/>
            <person name="Tuskan G.A."/>
            <person name="Rokhsar D."/>
            <person name="Devos K.M."/>
        </authorList>
    </citation>
    <scope>NUCLEOTIDE SEQUENCE [LARGE SCALE GENOMIC DNA]</scope>
    <source>
        <strain evidence="9">cv. Yugu1</strain>
    </source>
</reference>
<keyword evidence="1 5" id="KW-0349">Heme</keyword>
<dbReference type="GO" id="GO:0004497">
    <property type="term" value="F:monooxygenase activity"/>
    <property type="evidence" value="ECO:0000318"/>
    <property type="project" value="GO_Central"/>
</dbReference>
<dbReference type="InterPro" id="IPR001128">
    <property type="entry name" value="Cyt_P450"/>
</dbReference>
<dbReference type="PRINTS" id="PR00463">
    <property type="entry name" value="EP450I"/>
</dbReference>
<feature type="binding site" description="axial binding residue" evidence="5">
    <location>
        <position position="376"/>
    </location>
    <ligand>
        <name>heme</name>
        <dbReference type="ChEBI" id="CHEBI:30413"/>
    </ligand>
    <ligandPart>
        <name>Fe</name>
        <dbReference type="ChEBI" id="CHEBI:18248"/>
    </ligandPart>
</feature>
<comment type="similarity">
    <text evidence="6">Belongs to the cytochrome P450 family.</text>
</comment>
<keyword evidence="2 5" id="KW-0479">Metal-binding</keyword>
<dbReference type="Proteomes" id="UP000004995">
    <property type="component" value="Unassembled WGS sequence"/>
</dbReference>
<keyword evidence="3 6" id="KW-0560">Oxidoreductase</keyword>
<proteinExistence type="inferred from homology"/>
<dbReference type="GO" id="GO:0020037">
    <property type="term" value="F:heme binding"/>
    <property type="evidence" value="ECO:0007669"/>
    <property type="project" value="InterPro"/>
</dbReference>
<evidence type="ECO:0000256" key="2">
    <source>
        <dbReference type="ARBA" id="ARBA00022723"/>
    </source>
</evidence>
<evidence type="ECO:0000256" key="4">
    <source>
        <dbReference type="ARBA" id="ARBA00023004"/>
    </source>
</evidence>